<dbReference type="Gene3D" id="3.90.70.40">
    <property type="match status" value="1"/>
</dbReference>
<organism evidence="15 16">
    <name type="scientific">Tilletiopsis washingtonensis</name>
    <dbReference type="NCBI Taxonomy" id="58919"/>
    <lineage>
        <taxon>Eukaryota</taxon>
        <taxon>Fungi</taxon>
        <taxon>Dikarya</taxon>
        <taxon>Basidiomycota</taxon>
        <taxon>Ustilaginomycotina</taxon>
        <taxon>Exobasidiomycetes</taxon>
        <taxon>Entylomatales</taxon>
        <taxon>Entylomatales incertae sedis</taxon>
        <taxon>Tilletiopsis</taxon>
    </lineage>
</organism>
<comment type="catalytic activity">
    <reaction evidence="1">
        <text>Thiol-dependent hydrolysis of ester, thioester, amide, peptide and isopeptide bonds formed by the C-terminal Gly of ubiquitin (a 76-residue protein attached to proteins as an intracellular targeting signal).</text>
        <dbReference type="EC" id="3.4.19.12"/>
    </reaction>
</comment>
<evidence type="ECO:0000256" key="9">
    <source>
        <dbReference type="ARBA" id="ARBA00023163"/>
    </source>
</evidence>
<evidence type="ECO:0000256" key="3">
    <source>
        <dbReference type="ARBA" id="ARBA00012759"/>
    </source>
</evidence>
<dbReference type="Proteomes" id="UP000245946">
    <property type="component" value="Unassembled WGS sequence"/>
</dbReference>
<feature type="compositionally biased region" description="Polar residues" evidence="13">
    <location>
        <begin position="467"/>
        <end position="476"/>
    </location>
</feature>
<dbReference type="SMART" id="SM00726">
    <property type="entry name" value="UIM"/>
    <property type="match status" value="2"/>
</dbReference>
<dbReference type="GO" id="GO:0005634">
    <property type="term" value="C:nucleus"/>
    <property type="evidence" value="ECO:0007669"/>
    <property type="project" value="UniProtKB-SubCell"/>
</dbReference>
<keyword evidence="7" id="KW-0788">Thiol protease</keyword>
<feature type="compositionally biased region" description="Acidic residues" evidence="13">
    <location>
        <begin position="530"/>
        <end position="539"/>
    </location>
</feature>
<feature type="compositionally biased region" description="Basic residues" evidence="13">
    <location>
        <begin position="342"/>
        <end position="351"/>
    </location>
</feature>
<evidence type="ECO:0000256" key="13">
    <source>
        <dbReference type="SAM" id="MobiDB-lite"/>
    </source>
</evidence>
<keyword evidence="4" id="KW-0645">Protease</keyword>
<dbReference type="EMBL" id="KZ819295">
    <property type="protein sequence ID" value="PWN97255.1"/>
    <property type="molecule type" value="Genomic_DNA"/>
</dbReference>
<evidence type="ECO:0000256" key="10">
    <source>
        <dbReference type="ARBA" id="ARBA00023242"/>
    </source>
</evidence>
<feature type="compositionally biased region" description="Acidic residues" evidence="13">
    <location>
        <begin position="401"/>
        <end position="411"/>
    </location>
</feature>
<evidence type="ECO:0000256" key="7">
    <source>
        <dbReference type="ARBA" id="ARBA00022807"/>
    </source>
</evidence>
<feature type="region of interest" description="Disordered" evidence="13">
    <location>
        <begin position="216"/>
        <end position="239"/>
    </location>
</feature>
<dbReference type="RefSeq" id="XP_025597534.1">
    <property type="nucleotide sequence ID" value="XM_025745680.1"/>
</dbReference>
<dbReference type="GO" id="GO:0016579">
    <property type="term" value="P:protein deubiquitination"/>
    <property type="evidence" value="ECO:0007669"/>
    <property type="project" value="InterPro"/>
</dbReference>
<dbReference type="OrthoDB" id="10063692at2759"/>
<feature type="active site" description="Nucleophile" evidence="11">
    <location>
        <position position="26"/>
    </location>
</feature>
<evidence type="ECO:0000256" key="11">
    <source>
        <dbReference type="PIRSR" id="PIRSR633865-1"/>
    </source>
</evidence>
<feature type="compositionally biased region" description="Basic and acidic residues" evidence="13">
    <location>
        <begin position="483"/>
        <end position="522"/>
    </location>
</feature>
<evidence type="ECO:0000259" key="14">
    <source>
        <dbReference type="PROSITE" id="PS50957"/>
    </source>
</evidence>
<evidence type="ECO:0000256" key="12">
    <source>
        <dbReference type="PROSITE-ProRule" id="PRU00331"/>
    </source>
</evidence>
<dbReference type="EC" id="3.4.19.12" evidence="3"/>
<dbReference type="Pfam" id="PF02099">
    <property type="entry name" value="Josephin"/>
    <property type="match status" value="1"/>
</dbReference>
<dbReference type="SMART" id="SM01246">
    <property type="entry name" value="Josephin"/>
    <property type="match status" value="1"/>
</dbReference>
<feature type="compositionally biased region" description="Low complexity" evidence="13">
    <location>
        <begin position="218"/>
        <end position="230"/>
    </location>
</feature>
<protein>
    <recommendedName>
        <fullName evidence="3">ubiquitinyl hydrolase 1</fullName>
        <ecNumber evidence="3">3.4.19.12</ecNumber>
    </recommendedName>
</protein>
<accession>A0A316ZAG2</accession>
<feature type="region of interest" description="Disordered" evidence="13">
    <location>
        <begin position="257"/>
        <end position="317"/>
    </location>
</feature>
<dbReference type="PROSITE" id="PS50330">
    <property type="entry name" value="UIM"/>
    <property type="match status" value="1"/>
</dbReference>
<gene>
    <name evidence="15" type="ORF">FA09DRAFT_47392</name>
</gene>
<name>A0A316ZAG2_9BASI</name>
<feature type="active site" evidence="12">
    <location>
        <position position="148"/>
    </location>
</feature>
<evidence type="ECO:0000256" key="2">
    <source>
        <dbReference type="ARBA" id="ARBA00004123"/>
    </source>
</evidence>
<keyword evidence="5" id="KW-0833">Ubl conjugation pathway</keyword>
<dbReference type="PANTHER" id="PTHR14159:SF0">
    <property type="entry name" value="ATAXIN-3-RELATED"/>
    <property type="match status" value="1"/>
</dbReference>
<dbReference type="PANTHER" id="PTHR14159">
    <property type="entry name" value="ATAXIN-3-RELATED"/>
    <property type="match status" value="1"/>
</dbReference>
<dbReference type="InterPro" id="IPR033865">
    <property type="entry name" value="Ataxin-3"/>
</dbReference>
<comment type="subcellular location">
    <subcellularLocation>
        <location evidence="2">Nucleus</location>
    </subcellularLocation>
</comment>
<feature type="active site" evidence="11 12">
    <location>
        <position position="164"/>
    </location>
</feature>
<dbReference type="GeneID" id="37273224"/>
<feature type="region of interest" description="Disordered" evidence="13">
    <location>
        <begin position="331"/>
        <end position="557"/>
    </location>
</feature>
<reference evidence="15 16" key="1">
    <citation type="journal article" date="2018" name="Mol. Biol. Evol.">
        <title>Broad Genomic Sampling Reveals a Smut Pathogenic Ancestry of the Fungal Clade Ustilaginomycotina.</title>
        <authorList>
            <person name="Kijpornyongpan T."/>
            <person name="Mondo S.J."/>
            <person name="Barry K."/>
            <person name="Sandor L."/>
            <person name="Lee J."/>
            <person name="Lipzen A."/>
            <person name="Pangilinan J."/>
            <person name="LaButti K."/>
            <person name="Hainaut M."/>
            <person name="Henrissat B."/>
            <person name="Grigoriev I.V."/>
            <person name="Spatafora J.W."/>
            <person name="Aime M.C."/>
        </authorList>
    </citation>
    <scope>NUCLEOTIDE SEQUENCE [LARGE SCALE GENOMIC DNA]</scope>
    <source>
        <strain evidence="15 16">MCA 4186</strain>
    </source>
</reference>
<keyword evidence="9" id="KW-0804">Transcription</keyword>
<evidence type="ECO:0000256" key="4">
    <source>
        <dbReference type="ARBA" id="ARBA00022670"/>
    </source>
</evidence>
<proteinExistence type="predicted"/>
<dbReference type="InterPro" id="IPR006155">
    <property type="entry name" value="Josephin"/>
</dbReference>
<evidence type="ECO:0000256" key="1">
    <source>
        <dbReference type="ARBA" id="ARBA00000707"/>
    </source>
</evidence>
<feature type="active site" description="Proton acceptor" evidence="11">
    <location>
        <position position="148"/>
    </location>
</feature>
<keyword evidence="16" id="KW-1185">Reference proteome</keyword>
<feature type="domain" description="Josephin" evidence="14">
    <location>
        <begin position="13"/>
        <end position="210"/>
    </location>
</feature>
<dbReference type="GO" id="GO:0004843">
    <property type="term" value="F:cysteine-type deubiquitinase activity"/>
    <property type="evidence" value="ECO:0007669"/>
    <property type="project" value="UniProtKB-EC"/>
</dbReference>
<feature type="compositionally biased region" description="Low complexity" evidence="13">
    <location>
        <begin position="257"/>
        <end position="281"/>
    </location>
</feature>
<evidence type="ECO:0000256" key="8">
    <source>
        <dbReference type="ARBA" id="ARBA00023015"/>
    </source>
</evidence>
<keyword evidence="6 12" id="KW-0378">Hydrolase</keyword>
<feature type="active site" evidence="12">
    <location>
        <position position="26"/>
    </location>
</feature>
<dbReference type="Gene3D" id="1.10.287.10">
    <property type="entry name" value="S15/NS1, RNA-binding"/>
    <property type="match status" value="1"/>
</dbReference>
<keyword evidence="8" id="KW-0805">Transcription regulation</keyword>
<dbReference type="PROSITE" id="PS50957">
    <property type="entry name" value="JOSEPHIN"/>
    <property type="match status" value="1"/>
</dbReference>
<evidence type="ECO:0000313" key="16">
    <source>
        <dbReference type="Proteomes" id="UP000245946"/>
    </source>
</evidence>
<evidence type="ECO:0000313" key="15">
    <source>
        <dbReference type="EMBL" id="PWN97255.1"/>
    </source>
</evidence>
<dbReference type="InterPro" id="IPR003903">
    <property type="entry name" value="UIM_dom"/>
</dbReference>
<evidence type="ECO:0000256" key="5">
    <source>
        <dbReference type="ARBA" id="ARBA00022786"/>
    </source>
</evidence>
<dbReference type="GO" id="GO:0006508">
    <property type="term" value="P:proteolysis"/>
    <property type="evidence" value="ECO:0007669"/>
    <property type="project" value="UniProtKB-KW"/>
</dbReference>
<evidence type="ECO:0000256" key="6">
    <source>
        <dbReference type="ARBA" id="ARBA00022801"/>
    </source>
</evidence>
<sequence length="557" mass="59375">MASSPAARALRGVMHHEKQEQGSMLCAQHALNALLQGSYYDPSQLADIAAQMDDLEHAELDDAAWEARGRDEGSLNVDATGGSAAACARHLEADYGAHASAGFFSLGVMEAALGIWNLSLERWRSASMREYHDAPEEQAAFVLNLQQHWFTIRGFGRGWWFNLNSHIDEPAWVGPSYLGALLDQCETEGYSVFVVRATGTPNPLHTSPADELARTLPSAAAASSGAVESSPVLGNDSEEDADLQAALRASMAQAHIGGSAAEAGPSAGSSRAAGGSASGSGRPPHGTRRARSVELGSDDELRGGLGMGDSGPETDAHVDALAPSRQRARLLPQSLPHASGARNRRRASRARQGRDEQSGASRETAISLESDEEEGASQDGTGSAHRSPFLNPVLAGAALDGIEDLDDDDDEIAFHSLENSDEERDAPVPSGPRRDRTYDDEDADLQRALAASMRDAGGFEEDGFAFTGSSRQQQPERTPPPADVDRITKLRAEAKRQEAQAQEDADRKARGLPTRAEEERKAASGSGAEDSSDEEDEPAEVLSPDEIRRRRLARFGA</sequence>
<keyword evidence="10" id="KW-0539">Nucleus</keyword>
<dbReference type="STRING" id="58919.A0A316ZAG2"/>
<dbReference type="AlphaFoldDB" id="A0A316ZAG2"/>